<accession>A0ACB7XCW4</accession>
<keyword evidence="2" id="KW-1185">Reference proteome</keyword>
<gene>
    <name evidence="1" type="ORF">Vadar_028740</name>
</gene>
<proteinExistence type="predicted"/>
<organism evidence="1 2">
    <name type="scientific">Vaccinium darrowii</name>
    <dbReference type="NCBI Taxonomy" id="229202"/>
    <lineage>
        <taxon>Eukaryota</taxon>
        <taxon>Viridiplantae</taxon>
        <taxon>Streptophyta</taxon>
        <taxon>Embryophyta</taxon>
        <taxon>Tracheophyta</taxon>
        <taxon>Spermatophyta</taxon>
        <taxon>Magnoliopsida</taxon>
        <taxon>eudicotyledons</taxon>
        <taxon>Gunneridae</taxon>
        <taxon>Pentapetalae</taxon>
        <taxon>asterids</taxon>
        <taxon>Ericales</taxon>
        <taxon>Ericaceae</taxon>
        <taxon>Vaccinioideae</taxon>
        <taxon>Vaccinieae</taxon>
        <taxon>Vaccinium</taxon>
    </lineage>
</organism>
<comment type="caution">
    <text evidence="1">The sequence shown here is derived from an EMBL/GenBank/DDBJ whole genome shotgun (WGS) entry which is preliminary data.</text>
</comment>
<protein>
    <submittedName>
        <fullName evidence="1">Uncharacterized protein</fullName>
    </submittedName>
</protein>
<sequence length="267" mass="29909">MFCYKAKTVLLPPRTSAHSLPLSSAVCPPIRQPITVHRSQHGFINNNPNLSKKKKKTITLKLLVDTKSNKVVYAEAKKDFVDFLFGLLELPIGTVLSLLINRGMSGSGSLGKIHESVKTLDQEYLQSDQTRKALLSPAMVDDSNKPKCLKEAFEARSNVTAAECWIDWSGKPDFNPRWFGLRSDCVCNCNCVTIAVLSPYVIALHFDPKLQVFFKRKDSVSVSFCFTELISNCFNYTTLIPYNANCSSNIWSLQGATIDLVQVYSQW</sequence>
<reference evidence="1 2" key="1">
    <citation type="journal article" date="2021" name="Hortic Res">
        <title>High-quality reference genome and annotation aids understanding of berry development for evergreen blueberry (Vaccinium darrowii).</title>
        <authorList>
            <person name="Yu J."/>
            <person name="Hulse-Kemp A.M."/>
            <person name="Babiker E."/>
            <person name="Staton M."/>
        </authorList>
    </citation>
    <scope>NUCLEOTIDE SEQUENCE [LARGE SCALE GENOMIC DNA]</scope>
    <source>
        <strain evidence="2">cv. NJ 8807/NJ 8810</strain>
        <tissue evidence="1">Young leaf</tissue>
    </source>
</reference>
<dbReference type="Proteomes" id="UP000828048">
    <property type="component" value="Chromosome 6"/>
</dbReference>
<evidence type="ECO:0000313" key="2">
    <source>
        <dbReference type="Proteomes" id="UP000828048"/>
    </source>
</evidence>
<dbReference type="EMBL" id="CM037156">
    <property type="protein sequence ID" value="KAH7838593.1"/>
    <property type="molecule type" value="Genomic_DNA"/>
</dbReference>
<evidence type="ECO:0000313" key="1">
    <source>
        <dbReference type="EMBL" id="KAH7838593.1"/>
    </source>
</evidence>
<name>A0ACB7XCW4_9ERIC</name>